<accession>A0A3Q2R4C0</accession>
<comment type="similarity">
    <text evidence="1">Belongs to the universal ribosomal protein uL3 family.</text>
</comment>
<dbReference type="GO" id="GO:0006412">
    <property type="term" value="P:translation"/>
    <property type="evidence" value="ECO:0007669"/>
    <property type="project" value="InterPro"/>
</dbReference>
<dbReference type="PANTHER" id="PTHR11363">
    <property type="entry name" value="60S RIBOSOMAL PROTEIN L3-RELATED"/>
    <property type="match status" value="1"/>
</dbReference>
<dbReference type="InterPro" id="IPR045077">
    <property type="entry name" value="L3_arc_euk"/>
</dbReference>
<dbReference type="GO" id="GO:0003735">
    <property type="term" value="F:structural constituent of ribosome"/>
    <property type="evidence" value="ECO:0007669"/>
    <property type="project" value="InterPro"/>
</dbReference>
<dbReference type="AlphaFoldDB" id="A0A3Q2R4C0"/>
<dbReference type="PANTHER" id="PTHR11363:SF7">
    <property type="entry name" value="RIBOSOMAL PROTEIN UL3-LIKE"/>
    <property type="match status" value="1"/>
</dbReference>
<dbReference type="Proteomes" id="UP000265000">
    <property type="component" value="Unplaced"/>
</dbReference>
<keyword evidence="5" id="KW-1185">Reference proteome</keyword>
<dbReference type="Ensembl" id="ENSFHET00000030462.1">
    <property type="protein sequence ID" value="ENSFHEP00000034853.1"/>
    <property type="gene ID" value="ENSFHEG00000023135.1"/>
</dbReference>
<evidence type="ECO:0000256" key="2">
    <source>
        <dbReference type="ARBA" id="ARBA00022980"/>
    </source>
</evidence>
<evidence type="ECO:0000256" key="3">
    <source>
        <dbReference type="ARBA" id="ARBA00023274"/>
    </source>
</evidence>
<reference evidence="4" key="1">
    <citation type="submission" date="2025-08" db="UniProtKB">
        <authorList>
            <consortium name="Ensembl"/>
        </authorList>
    </citation>
    <scope>IDENTIFICATION</scope>
</reference>
<dbReference type="Pfam" id="PF00297">
    <property type="entry name" value="Ribosomal_L3"/>
    <property type="match status" value="3"/>
</dbReference>
<dbReference type="GO" id="GO:0022625">
    <property type="term" value="C:cytosolic large ribosomal subunit"/>
    <property type="evidence" value="ECO:0007669"/>
    <property type="project" value="TreeGrafter"/>
</dbReference>
<dbReference type="GeneTree" id="ENSGT00390000017606"/>
<dbReference type="Gene3D" id="2.40.30.10">
    <property type="entry name" value="Translation factors"/>
    <property type="match status" value="1"/>
</dbReference>
<dbReference type="InterPro" id="IPR000597">
    <property type="entry name" value="Ribosomal_uL3"/>
</dbReference>
<protein>
    <submittedName>
        <fullName evidence="4">Ribosomal protein L3 like</fullName>
    </submittedName>
</protein>
<evidence type="ECO:0000256" key="1">
    <source>
        <dbReference type="ARBA" id="ARBA00006540"/>
    </source>
</evidence>
<dbReference type="GO" id="GO:0003723">
    <property type="term" value="F:RNA binding"/>
    <property type="evidence" value="ECO:0007669"/>
    <property type="project" value="TreeGrafter"/>
</dbReference>
<organism evidence="4 5">
    <name type="scientific">Fundulus heteroclitus</name>
    <name type="common">Killifish</name>
    <name type="synonym">Mummichog</name>
    <dbReference type="NCBI Taxonomy" id="8078"/>
    <lineage>
        <taxon>Eukaryota</taxon>
        <taxon>Metazoa</taxon>
        <taxon>Chordata</taxon>
        <taxon>Craniata</taxon>
        <taxon>Vertebrata</taxon>
        <taxon>Euteleostomi</taxon>
        <taxon>Actinopterygii</taxon>
        <taxon>Neopterygii</taxon>
        <taxon>Teleostei</taxon>
        <taxon>Neoteleostei</taxon>
        <taxon>Acanthomorphata</taxon>
        <taxon>Ovalentaria</taxon>
        <taxon>Atherinomorphae</taxon>
        <taxon>Cyprinodontiformes</taxon>
        <taxon>Fundulidae</taxon>
        <taxon>Fundulus</taxon>
    </lineage>
</organism>
<dbReference type="STRING" id="8078.ENSFHEP00000034853"/>
<evidence type="ECO:0000313" key="5">
    <source>
        <dbReference type="Proteomes" id="UP000265000"/>
    </source>
</evidence>
<dbReference type="SUPFAM" id="SSF50447">
    <property type="entry name" value="Translation proteins"/>
    <property type="match status" value="1"/>
</dbReference>
<sequence length="329" mass="37704">MVCQRFTAAHVGGSNYFRRNVLWSEGTKIEIFSHNDKNIGRVKVIMCAVDKCIQTGSTCSKNLVSLCVSFTETSKREDIQTVRGLRALKTIFVRCRLYRNWCGGKSKKKAFTNYSMKWQDEAGIKQLERDFNLIKKYCLVIGVVVLSQMRLFPIKQKKAHIMEVQLMGDPYPKWTVPKSTWKKLCQILPTVLHQCFLVLGVTSRWHAKKLPRKTHKGLRKVASIGAWHPARVAFTVARAERLSVFRIGVPHYGEVTNDFVVVKGCIVSAKKCVLTLRKVRKLELRFKFIDTVSKFGHGRFQLAQEKRAFTGPQKKDPLKTMLQTLPEEA</sequence>
<proteinExistence type="inferred from homology"/>
<dbReference type="Gene3D" id="3.30.1430.10">
    <property type="match status" value="1"/>
</dbReference>
<reference evidence="4" key="2">
    <citation type="submission" date="2025-09" db="UniProtKB">
        <authorList>
            <consortium name="Ensembl"/>
        </authorList>
    </citation>
    <scope>IDENTIFICATION</scope>
</reference>
<keyword evidence="3" id="KW-0687">Ribonucleoprotein</keyword>
<name>A0A3Q2R4C0_FUNHE</name>
<evidence type="ECO:0000313" key="4">
    <source>
        <dbReference type="Ensembl" id="ENSFHEP00000034853.1"/>
    </source>
</evidence>
<dbReference type="InterPro" id="IPR009000">
    <property type="entry name" value="Transl_B-barrel_sf"/>
</dbReference>
<keyword evidence="2" id="KW-0689">Ribosomal protein</keyword>